<dbReference type="InterPro" id="IPR006544">
    <property type="entry name" value="P-type_TPase_V"/>
</dbReference>
<comment type="subcellular location">
    <subcellularLocation>
        <location evidence="1">Membrane</location>
        <topology evidence="1">Multi-pass membrane protein</topology>
    </subcellularLocation>
</comment>
<organism evidence="9 10">
    <name type="scientific">Reticulomyxa filosa</name>
    <dbReference type="NCBI Taxonomy" id="46433"/>
    <lineage>
        <taxon>Eukaryota</taxon>
        <taxon>Sar</taxon>
        <taxon>Rhizaria</taxon>
        <taxon>Retaria</taxon>
        <taxon>Foraminifera</taxon>
        <taxon>Monothalamids</taxon>
        <taxon>Reticulomyxidae</taxon>
        <taxon>Reticulomyxa</taxon>
    </lineage>
</organism>
<dbReference type="GO" id="GO:0005789">
    <property type="term" value="C:endoplasmic reticulum membrane"/>
    <property type="evidence" value="ECO:0007669"/>
    <property type="project" value="TreeGrafter"/>
</dbReference>
<dbReference type="Pfam" id="PF00690">
    <property type="entry name" value="Cation_ATPase_N"/>
    <property type="match status" value="1"/>
</dbReference>
<keyword evidence="10" id="KW-1185">Reference proteome</keyword>
<accession>X6N351</accession>
<dbReference type="GO" id="GO:0005524">
    <property type="term" value="F:ATP binding"/>
    <property type="evidence" value="ECO:0007669"/>
    <property type="project" value="UniProtKB-KW"/>
</dbReference>
<feature type="transmembrane region" description="Helical" evidence="7">
    <location>
        <begin position="82"/>
        <end position="108"/>
    </location>
</feature>
<keyword evidence="4" id="KW-0067">ATP-binding</keyword>
<evidence type="ECO:0000313" key="9">
    <source>
        <dbReference type="EMBL" id="ETO20313.1"/>
    </source>
</evidence>
<reference evidence="9 10" key="1">
    <citation type="journal article" date="2013" name="Curr. Biol.">
        <title>The Genome of the Foraminiferan Reticulomyxa filosa.</title>
        <authorList>
            <person name="Glockner G."/>
            <person name="Hulsmann N."/>
            <person name="Schleicher M."/>
            <person name="Noegel A.A."/>
            <person name="Eichinger L."/>
            <person name="Gallinger C."/>
            <person name="Pawlowski J."/>
            <person name="Sierra R."/>
            <person name="Euteneuer U."/>
            <person name="Pillet L."/>
            <person name="Moustafa A."/>
            <person name="Platzer M."/>
            <person name="Groth M."/>
            <person name="Szafranski K."/>
            <person name="Schliwa M."/>
        </authorList>
    </citation>
    <scope>NUCLEOTIDE SEQUENCE [LARGE SCALE GENOMIC DNA]</scope>
</reference>
<keyword evidence="5" id="KW-0460">Magnesium</keyword>
<dbReference type="EMBL" id="ASPP01012739">
    <property type="protein sequence ID" value="ETO20313.1"/>
    <property type="molecule type" value="Genomic_DNA"/>
</dbReference>
<protein>
    <submittedName>
        <fullName evidence="9">ATPase type 13A1</fullName>
    </submittedName>
</protein>
<dbReference type="PANTHER" id="PTHR45630:SF7">
    <property type="entry name" value="ENDOPLASMIC RETICULUM TRANSMEMBRANE HELIX TRANSLOCASE"/>
    <property type="match status" value="1"/>
</dbReference>
<evidence type="ECO:0000313" key="10">
    <source>
        <dbReference type="Proteomes" id="UP000023152"/>
    </source>
</evidence>
<evidence type="ECO:0000256" key="4">
    <source>
        <dbReference type="ARBA" id="ARBA00022840"/>
    </source>
</evidence>
<dbReference type="Proteomes" id="UP000023152">
    <property type="component" value="Unassembled WGS sequence"/>
</dbReference>
<proteinExistence type="predicted"/>
<keyword evidence="7" id="KW-1133">Transmembrane helix</keyword>
<dbReference type="GO" id="GO:0006874">
    <property type="term" value="P:intracellular calcium ion homeostasis"/>
    <property type="evidence" value="ECO:0007669"/>
    <property type="project" value="TreeGrafter"/>
</dbReference>
<dbReference type="InterPro" id="IPR004014">
    <property type="entry name" value="ATPase_P-typ_cation-transptr_N"/>
</dbReference>
<evidence type="ECO:0000256" key="7">
    <source>
        <dbReference type="SAM" id="Phobius"/>
    </source>
</evidence>
<dbReference type="SUPFAM" id="SSF81665">
    <property type="entry name" value="Calcium ATPase, transmembrane domain M"/>
    <property type="match status" value="1"/>
</dbReference>
<evidence type="ECO:0000256" key="1">
    <source>
        <dbReference type="ARBA" id="ARBA00004141"/>
    </source>
</evidence>
<dbReference type="GO" id="GO:0046872">
    <property type="term" value="F:metal ion binding"/>
    <property type="evidence" value="ECO:0007669"/>
    <property type="project" value="UniProtKB-KW"/>
</dbReference>
<keyword evidence="3" id="KW-0547">Nucleotide-binding</keyword>
<dbReference type="GO" id="GO:0019829">
    <property type="term" value="F:ATPase-coupled monoatomic cation transmembrane transporter activity"/>
    <property type="evidence" value="ECO:0007669"/>
    <property type="project" value="TreeGrafter"/>
</dbReference>
<gene>
    <name evidence="9" type="ORF">RFI_16904</name>
</gene>
<dbReference type="InterPro" id="IPR023298">
    <property type="entry name" value="ATPase_P-typ_TM_dom_sf"/>
</dbReference>
<dbReference type="AlphaFoldDB" id="X6N351"/>
<evidence type="ECO:0000256" key="3">
    <source>
        <dbReference type="ARBA" id="ARBA00022741"/>
    </source>
</evidence>
<dbReference type="PANTHER" id="PTHR45630">
    <property type="entry name" value="CATION-TRANSPORTING ATPASE-RELATED"/>
    <property type="match status" value="1"/>
</dbReference>
<sequence>MTSDSQSSRNNGGEVSFATKNISKLSLYRKSPFYLRLDLVPFLLLYGFCYWVYFSPQIPKDFVQNMLNKNIPEYAHWNFQVYAWSLVGLWLAIIAAFFHVIFILLEYWHIWIRCKMQYTLTKTTQKDGYMYTYTYTYIMYVYLKKEVDVGVIAYVIPPLHCGEDALCKIEYNATSDELYFIFQQMKYRLDDETNTFVELQFPLHHSILHYASTKGLKTDEVKSLTEKYGTNGFNIPMPQFWEIFQEHATAPFFLFQVFCVGLWCLDEYWKYSLFTLFMLIVFEVMMVKRRMGNMQLVRNMRSKPFRLY</sequence>
<comment type="caution">
    <text evidence="9">The sequence shown here is derived from an EMBL/GenBank/DDBJ whole genome shotgun (WGS) entry which is preliminary data.</text>
</comment>
<evidence type="ECO:0000256" key="6">
    <source>
        <dbReference type="ARBA" id="ARBA00022967"/>
    </source>
</evidence>
<evidence type="ECO:0000259" key="8">
    <source>
        <dbReference type="Pfam" id="PF00690"/>
    </source>
</evidence>
<feature type="domain" description="Cation-transporting P-type ATPase N-terminal" evidence="8">
    <location>
        <begin position="208"/>
        <end position="262"/>
    </location>
</feature>
<evidence type="ECO:0000256" key="2">
    <source>
        <dbReference type="ARBA" id="ARBA00022723"/>
    </source>
</evidence>
<keyword evidence="7" id="KW-0812">Transmembrane</keyword>
<name>X6N351_RETFI</name>
<feature type="transmembrane region" description="Helical" evidence="7">
    <location>
        <begin position="271"/>
        <end position="288"/>
    </location>
</feature>
<feature type="non-terminal residue" evidence="9">
    <location>
        <position position="308"/>
    </location>
</feature>
<keyword evidence="7" id="KW-0472">Membrane</keyword>
<evidence type="ECO:0000256" key="5">
    <source>
        <dbReference type="ARBA" id="ARBA00022842"/>
    </source>
</evidence>
<feature type="transmembrane region" description="Helical" evidence="7">
    <location>
        <begin position="33"/>
        <end position="53"/>
    </location>
</feature>
<keyword evidence="2" id="KW-0479">Metal-binding</keyword>
<dbReference type="OrthoDB" id="48943at2759"/>
<keyword evidence="6" id="KW-1278">Translocase</keyword>
<dbReference type="GO" id="GO:0015662">
    <property type="term" value="F:P-type ion transporter activity"/>
    <property type="evidence" value="ECO:0007669"/>
    <property type="project" value="TreeGrafter"/>
</dbReference>